<keyword evidence="1" id="KW-0472">Membrane</keyword>
<evidence type="ECO:0000313" key="2">
    <source>
        <dbReference type="EMBL" id="TWU36534.1"/>
    </source>
</evidence>
<gene>
    <name evidence="2" type="ORF">Q31b_48150</name>
</gene>
<protein>
    <submittedName>
        <fullName evidence="2">Uncharacterized protein</fullName>
    </submittedName>
</protein>
<name>A0A5C6DKD3_9BACT</name>
<keyword evidence="1" id="KW-0812">Transmembrane</keyword>
<organism evidence="2 3">
    <name type="scientific">Novipirellula aureliae</name>
    <dbReference type="NCBI Taxonomy" id="2527966"/>
    <lineage>
        <taxon>Bacteria</taxon>
        <taxon>Pseudomonadati</taxon>
        <taxon>Planctomycetota</taxon>
        <taxon>Planctomycetia</taxon>
        <taxon>Pirellulales</taxon>
        <taxon>Pirellulaceae</taxon>
        <taxon>Novipirellula</taxon>
    </lineage>
</organism>
<keyword evidence="3" id="KW-1185">Reference proteome</keyword>
<evidence type="ECO:0000313" key="3">
    <source>
        <dbReference type="Proteomes" id="UP000315471"/>
    </source>
</evidence>
<dbReference type="Proteomes" id="UP000315471">
    <property type="component" value="Unassembled WGS sequence"/>
</dbReference>
<reference evidence="2 3" key="1">
    <citation type="submission" date="2019-02" db="EMBL/GenBank/DDBJ databases">
        <title>Deep-cultivation of Planctomycetes and their phenomic and genomic characterization uncovers novel biology.</title>
        <authorList>
            <person name="Wiegand S."/>
            <person name="Jogler M."/>
            <person name="Boedeker C."/>
            <person name="Pinto D."/>
            <person name="Vollmers J."/>
            <person name="Rivas-Marin E."/>
            <person name="Kohn T."/>
            <person name="Peeters S.H."/>
            <person name="Heuer A."/>
            <person name="Rast P."/>
            <person name="Oberbeckmann S."/>
            <person name="Bunk B."/>
            <person name="Jeske O."/>
            <person name="Meyerdierks A."/>
            <person name="Storesund J.E."/>
            <person name="Kallscheuer N."/>
            <person name="Luecker S."/>
            <person name="Lage O.M."/>
            <person name="Pohl T."/>
            <person name="Merkel B.J."/>
            <person name="Hornburger P."/>
            <person name="Mueller R.-W."/>
            <person name="Bruemmer F."/>
            <person name="Labrenz M."/>
            <person name="Spormann A.M."/>
            <person name="Op Den Camp H."/>
            <person name="Overmann J."/>
            <person name="Amann R."/>
            <person name="Jetten M.S.M."/>
            <person name="Mascher T."/>
            <person name="Medema M.H."/>
            <person name="Devos D.P."/>
            <person name="Kaster A.-K."/>
            <person name="Ovreas L."/>
            <person name="Rohde M."/>
            <person name="Galperin M.Y."/>
            <person name="Jogler C."/>
        </authorList>
    </citation>
    <scope>NUCLEOTIDE SEQUENCE [LARGE SCALE GENOMIC DNA]</scope>
    <source>
        <strain evidence="2 3">Q31b</strain>
    </source>
</reference>
<dbReference type="AlphaFoldDB" id="A0A5C6DKD3"/>
<evidence type="ECO:0000256" key="1">
    <source>
        <dbReference type="SAM" id="Phobius"/>
    </source>
</evidence>
<keyword evidence="1" id="KW-1133">Transmembrane helix</keyword>
<sequence length="34" mass="3412">METLFGILAMIILGVGIVGWVGRIGIGLLAATVG</sequence>
<dbReference type="EMBL" id="SJPY01000008">
    <property type="protein sequence ID" value="TWU36534.1"/>
    <property type="molecule type" value="Genomic_DNA"/>
</dbReference>
<accession>A0A5C6DKD3</accession>
<comment type="caution">
    <text evidence="2">The sequence shown here is derived from an EMBL/GenBank/DDBJ whole genome shotgun (WGS) entry which is preliminary data.</text>
</comment>
<feature type="transmembrane region" description="Helical" evidence="1">
    <location>
        <begin position="6"/>
        <end position="31"/>
    </location>
</feature>
<proteinExistence type="predicted"/>